<dbReference type="EMBL" id="JBBNAE010000004">
    <property type="protein sequence ID" value="KAK9130441.1"/>
    <property type="molecule type" value="Genomic_DNA"/>
</dbReference>
<evidence type="ECO:0000313" key="1">
    <source>
        <dbReference type="EMBL" id="KAK9130441.1"/>
    </source>
</evidence>
<sequence length="114" mass="13347">MMAICWSLRHIRNSIVSNKQRSSTGIIVQGVGCLNQWQQERNQVRRAALNLERRRSATTSELVARSCRTCSSYFFLYYAYIRLLLGLCFGAKVSYPTFDFHFVYMIVVYYILIL</sequence>
<gene>
    <name evidence="1" type="ORF">Sjap_010928</name>
</gene>
<protein>
    <submittedName>
        <fullName evidence="1">Uncharacterized protein</fullName>
    </submittedName>
</protein>
<accession>A0AAP0JCE0</accession>
<evidence type="ECO:0000313" key="2">
    <source>
        <dbReference type="Proteomes" id="UP001417504"/>
    </source>
</evidence>
<dbReference type="Proteomes" id="UP001417504">
    <property type="component" value="Unassembled WGS sequence"/>
</dbReference>
<comment type="caution">
    <text evidence="1">The sequence shown here is derived from an EMBL/GenBank/DDBJ whole genome shotgun (WGS) entry which is preliminary data.</text>
</comment>
<organism evidence="1 2">
    <name type="scientific">Stephania japonica</name>
    <dbReference type="NCBI Taxonomy" id="461633"/>
    <lineage>
        <taxon>Eukaryota</taxon>
        <taxon>Viridiplantae</taxon>
        <taxon>Streptophyta</taxon>
        <taxon>Embryophyta</taxon>
        <taxon>Tracheophyta</taxon>
        <taxon>Spermatophyta</taxon>
        <taxon>Magnoliopsida</taxon>
        <taxon>Ranunculales</taxon>
        <taxon>Menispermaceae</taxon>
        <taxon>Menispermoideae</taxon>
        <taxon>Cissampelideae</taxon>
        <taxon>Stephania</taxon>
    </lineage>
</organism>
<reference evidence="1 2" key="1">
    <citation type="submission" date="2024-01" db="EMBL/GenBank/DDBJ databases">
        <title>Genome assemblies of Stephania.</title>
        <authorList>
            <person name="Yang L."/>
        </authorList>
    </citation>
    <scope>NUCLEOTIDE SEQUENCE [LARGE SCALE GENOMIC DNA]</scope>
    <source>
        <strain evidence="1">QJT</strain>
        <tissue evidence="1">Leaf</tissue>
    </source>
</reference>
<dbReference type="AlphaFoldDB" id="A0AAP0JCE0"/>
<keyword evidence="2" id="KW-1185">Reference proteome</keyword>
<name>A0AAP0JCE0_9MAGN</name>
<proteinExistence type="predicted"/>